<accession>A0A8I0HMJ6</accession>
<keyword evidence="2" id="KW-1185">Reference proteome</keyword>
<dbReference type="RefSeq" id="WP_191732576.1">
    <property type="nucleotide sequence ID" value="NZ_JACSPR010000002.1"/>
</dbReference>
<proteinExistence type="predicted"/>
<name>A0A8I0HMJ6_9CORY</name>
<reference evidence="1 2" key="1">
    <citation type="submission" date="2020-08" db="EMBL/GenBank/DDBJ databases">
        <title>A Genomic Blueprint of the Chicken Gut Microbiome.</title>
        <authorList>
            <person name="Gilroy R."/>
            <person name="Ravi A."/>
            <person name="Getino M."/>
            <person name="Pursley I."/>
            <person name="Horton D.L."/>
            <person name="Alikhan N.-F."/>
            <person name="Baker D."/>
            <person name="Gharbi K."/>
            <person name="Hall N."/>
            <person name="Watson M."/>
            <person name="Adriaenssens E.M."/>
            <person name="Foster-Nyarko E."/>
            <person name="Jarju S."/>
            <person name="Secka A."/>
            <person name="Antonio M."/>
            <person name="Oren A."/>
            <person name="Chaudhuri R."/>
            <person name="La Ragione R.M."/>
            <person name="Hildebrand F."/>
            <person name="Pallen M.J."/>
        </authorList>
    </citation>
    <scope>NUCLEOTIDE SEQUENCE [LARGE SCALE GENOMIC DNA]</scope>
    <source>
        <strain evidence="1 2">Sa1YVA5</strain>
    </source>
</reference>
<dbReference type="Proteomes" id="UP000650224">
    <property type="component" value="Unassembled WGS sequence"/>
</dbReference>
<comment type="caution">
    <text evidence="1">The sequence shown here is derived from an EMBL/GenBank/DDBJ whole genome shotgun (WGS) entry which is preliminary data.</text>
</comment>
<dbReference type="EMBL" id="JACSPR010000002">
    <property type="protein sequence ID" value="MBD8029324.1"/>
    <property type="molecule type" value="Genomic_DNA"/>
</dbReference>
<evidence type="ECO:0000313" key="1">
    <source>
        <dbReference type="EMBL" id="MBD8029324.1"/>
    </source>
</evidence>
<organism evidence="1 2">
    <name type="scientific">Corynebacterium gallinarum</name>
    <dbReference type="NCBI Taxonomy" id="2762214"/>
    <lineage>
        <taxon>Bacteria</taxon>
        <taxon>Bacillati</taxon>
        <taxon>Actinomycetota</taxon>
        <taxon>Actinomycetes</taxon>
        <taxon>Mycobacteriales</taxon>
        <taxon>Corynebacteriaceae</taxon>
        <taxon>Corynebacterium</taxon>
    </lineage>
</organism>
<protein>
    <submittedName>
        <fullName evidence="1">Uncharacterized protein</fullName>
    </submittedName>
</protein>
<sequence>MEPMDINGGRFYARKLTSDERINDLPALATALGHPVDDDAVARSYQAWEEDTVYTWAICEQTSVEMLALARLRRGDDDTADLEVLPVGDPATPVPNDPMLTPVTIADAVEQGGATIRRWATGFLGIHV</sequence>
<evidence type="ECO:0000313" key="2">
    <source>
        <dbReference type="Proteomes" id="UP000650224"/>
    </source>
</evidence>
<gene>
    <name evidence="1" type="ORF">H9627_03105</name>
</gene>
<dbReference type="AlphaFoldDB" id="A0A8I0HMJ6"/>